<evidence type="ECO:0000256" key="6">
    <source>
        <dbReference type="ARBA" id="ARBA00022692"/>
    </source>
</evidence>
<reference evidence="14 15" key="1">
    <citation type="submission" date="2019-04" db="EMBL/GenBank/DDBJ databases">
        <authorList>
            <person name="Grouzdev D.S."/>
            <person name="Nazina T.N."/>
        </authorList>
    </citation>
    <scope>NUCLEOTIDE SEQUENCE [LARGE SCALE GENOMIC DNA]</scope>
    <source>
        <strain evidence="14 15">SHC 3-19</strain>
    </source>
</reference>
<dbReference type="AlphaFoldDB" id="A0A5R9PED0"/>
<dbReference type="Pfam" id="PF07963">
    <property type="entry name" value="N_methyl"/>
    <property type="match status" value="1"/>
</dbReference>
<keyword evidence="3" id="KW-1003">Cell membrane</keyword>
<dbReference type="InterPro" id="IPR045584">
    <property type="entry name" value="Pilin-like"/>
</dbReference>
<feature type="compositionally biased region" description="Basic residues" evidence="11">
    <location>
        <begin position="46"/>
        <end position="57"/>
    </location>
</feature>
<evidence type="ECO:0000313" key="15">
    <source>
        <dbReference type="Proteomes" id="UP000308508"/>
    </source>
</evidence>
<comment type="subcellular location">
    <subcellularLocation>
        <location evidence="1">Cell inner membrane</location>
        <topology evidence="1">Single-pass membrane protein</topology>
    </subcellularLocation>
</comment>
<sequence length="267" mass="28875">MACGWSPAGEYGDTNWKPADAVVRSRSDGTDWVIWRRATRQPASLRRRHDVVRHGKTHGPAGDFSDPSTRHLPMSPPARAAQAVPTCRSTAMPKRPAGFTLIELLATTSILAIVAGVAASPMNALLERYRATTVASSLVTHMQLARMAAVNHGRRTVLCPSSDGARCDAGTDWSPGWLLFVDQDGNRQADATDAILRVDRQPTSRHLRIISNAGRQQLRYLPDGTSGGSNLTLSICSQGGELLGRVIVNNVGRPRTERPTTSLPCPR</sequence>
<proteinExistence type="inferred from homology"/>
<dbReference type="InterPro" id="IPR022346">
    <property type="entry name" value="T2SS_GspH"/>
</dbReference>
<keyword evidence="4" id="KW-0488">Methylation</keyword>
<evidence type="ECO:0000313" key="14">
    <source>
        <dbReference type="EMBL" id="TLX21596.1"/>
    </source>
</evidence>
<evidence type="ECO:0000256" key="12">
    <source>
        <dbReference type="SAM" id="Phobius"/>
    </source>
</evidence>
<evidence type="ECO:0000256" key="5">
    <source>
        <dbReference type="ARBA" id="ARBA00022519"/>
    </source>
</evidence>
<evidence type="ECO:0000256" key="1">
    <source>
        <dbReference type="ARBA" id="ARBA00004377"/>
    </source>
</evidence>
<keyword evidence="5" id="KW-0997">Cell inner membrane</keyword>
<dbReference type="GO" id="GO:0005886">
    <property type="term" value="C:plasma membrane"/>
    <property type="evidence" value="ECO:0007669"/>
    <property type="project" value="UniProtKB-SubCell"/>
</dbReference>
<evidence type="ECO:0000256" key="8">
    <source>
        <dbReference type="ARBA" id="ARBA00023136"/>
    </source>
</evidence>
<dbReference type="STRING" id="1123377.GCA_000423885_01320"/>
<dbReference type="Gene3D" id="3.55.40.10">
    <property type="entry name" value="minor pseudopilin epsh domain"/>
    <property type="match status" value="1"/>
</dbReference>
<organism evidence="14 15">
    <name type="scientific">Thermomonas fusca</name>
    <dbReference type="NCBI Taxonomy" id="215690"/>
    <lineage>
        <taxon>Bacteria</taxon>
        <taxon>Pseudomonadati</taxon>
        <taxon>Pseudomonadota</taxon>
        <taxon>Gammaproteobacteria</taxon>
        <taxon>Lysobacterales</taxon>
        <taxon>Lysobacteraceae</taxon>
        <taxon>Thermomonas</taxon>
    </lineage>
</organism>
<dbReference type="Pfam" id="PF12019">
    <property type="entry name" value="GspH"/>
    <property type="match status" value="1"/>
</dbReference>
<feature type="transmembrane region" description="Helical" evidence="12">
    <location>
        <begin position="98"/>
        <end position="119"/>
    </location>
</feature>
<dbReference type="InterPro" id="IPR012902">
    <property type="entry name" value="N_methyl_site"/>
</dbReference>
<dbReference type="EMBL" id="SROY01000003">
    <property type="protein sequence ID" value="TLX21596.1"/>
    <property type="molecule type" value="Genomic_DNA"/>
</dbReference>
<dbReference type="NCBIfam" id="TIGR02532">
    <property type="entry name" value="IV_pilin_GFxxxE"/>
    <property type="match status" value="1"/>
</dbReference>
<evidence type="ECO:0000256" key="10">
    <source>
        <dbReference type="ARBA" id="ARBA00030775"/>
    </source>
</evidence>
<evidence type="ECO:0000256" key="2">
    <source>
        <dbReference type="ARBA" id="ARBA00021549"/>
    </source>
</evidence>
<dbReference type="Proteomes" id="UP000308508">
    <property type="component" value="Unassembled WGS sequence"/>
</dbReference>
<dbReference type="GO" id="GO:0015628">
    <property type="term" value="P:protein secretion by the type II secretion system"/>
    <property type="evidence" value="ECO:0007669"/>
    <property type="project" value="InterPro"/>
</dbReference>
<dbReference type="GO" id="GO:0015627">
    <property type="term" value="C:type II protein secretion system complex"/>
    <property type="evidence" value="ECO:0007669"/>
    <property type="project" value="InterPro"/>
</dbReference>
<feature type="region of interest" description="Disordered" evidence="11">
    <location>
        <begin position="46"/>
        <end position="69"/>
    </location>
</feature>
<evidence type="ECO:0000259" key="13">
    <source>
        <dbReference type="Pfam" id="PF12019"/>
    </source>
</evidence>
<name>A0A5R9PED0_9GAMM</name>
<keyword evidence="7 12" id="KW-1133">Transmembrane helix</keyword>
<evidence type="ECO:0000256" key="3">
    <source>
        <dbReference type="ARBA" id="ARBA00022475"/>
    </source>
</evidence>
<comment type="similarity">
    <text evidence="9">Belongs to the GSP H family.</text>
</comment>
<accession>A0A5R9PED0</accession>
<dbReference type="PROSITE" id="PS00409">
    <property type="entry name" value="PROKAR_NTER_METHYL"/>
    <property type="match status" value="1"/>
</dbReference>
<dbReference type="SUPFAM" id="SSF54523">
    <property type="entry name" value="Pili subunits"/>
    <property type="match status" value="1"/>
</dbReference>
<feature type="domain" description="General secretion pathway GspH" evidence="13">
    <location>
        <begin position="135"/>
        <end position="252"/>
    </location>
</feature>
<evidence type="ECO:0000256" key="11">
    <source>
        <dbReference type="SAM" id="MobiDB-lite"/>
    </source>
</evidence>
<protein>
    <recommendedName>
        <fullName evidence="2">Type II secretion system protein H</fullName>
    </recommendedName>
    <alternativeName>
        <fullName evidence="10">General secretion pathway protein H</fullName>
    </alternativeName>
</protein>
<comment type="caution">
    <text evidence="14">The sequence shown here is derived from an EMBL/GenBank/DDBJ whole genome shotgun (WGS) entry which is preliminary data.</text>
</comment>
<evidence type="ECO:0000256" key="9">
    <source>
        <dbReference type="ARBA" id="ARBA00025772"/>
    </source>
</evidence>
<evidence type="ECO:0000256" key="7">
    <source>
        <dbReference type="ARBA" id="ARBA00022989"/>
    </source>
</evidence>
<evidence type="ECO:0000256" key="4">
    <source>
        <dbReference type="ARBA" id="ARBA00022481"/>
    </source>
</evidence>
<keyword evidence="15" id="KW-1185">Reference proteome</keyword>
<keyword evidence="8 12" id="KW-0472">Membrane</keyword>
<gene>
    <name evidence="14" type="ORF">E5S66_08685</name>
</gene>
<keyword evidence="6 12" id="KW-0812">Transmembrane</keyword>